<dbReference type="AlphaFoldDB" id="A0A399QZS3"/>
<dbReference type="Gene3D" id="1.20.1250.20">
    <property type="entry name" value="MFS general substrate transporter like domains"/>
    <property type="match status" value="2"/>
</dbReference>
<feature type="transmembrane region" description="Helical" evidence="6">
    <location>
        <begin position="145"/>
        <end position="165"/>
    </location>
</feature>
<dbReference type="PANTHER" id="PTHR23514">
    <property type="entry name" value="BYPASS OF STOP CODON PROTEIN 6"/>
    <property type="match status" value="1"/>
</dbReference>
<feature type="non-terminal residue" evidence="7">
    <location>
        <position position="394"/>
    </location>
</feature>
<feature type="transmembrane region" description="Helical" evidence="6">
    <location>
        <begin position="78"/>
        <end position="97"/>
    </location>
</feature>
<evidence type="ECO:0000256" key="3">
    <source>
        <dbReference type="ARBA" id="ARBA00022989"/>
    </source>
</evidence>
<evidence type="ECO:0000313" key="8">
    <source>
        <dbReference type="Proteomes" id="UP000266634"/>
    </source>
</evidence>
<feature type="transmembrane region" description="Helical" evidence="6">
    <location>
        <begin position="227"/>
        <end position="245"/>
    </location>
</feature>
<reference evidence="7 8" key="1">
    <citation type="submission" date="2018-08" db="EMBL/GenBank/DDBJ databases">
        <title>Genome Sequence of Clavibacter michiganensis Subspecies type strains, and the Atypical Peach-Colored Strains Isolated from Tomato.</title>
        <authorList>
            <person name="Osdaghi E."/>
            <person name="Portier P."/>
            <person name="Briand M."/>
            <person name="Jacques M.-A."/>
        </authorList>
    </citation>
    <scope>NUCLEOTIDE SEQUENCE [LARGE SCALE GENOMIC DNA]</scope>
    <source>
        <strain evidence="7 8">CFBP 6488</strain>
    </source>
</reference>
<keyword evidence="2 6" id="KW-0812">Transmembrane</keyword>
<protein>
    <submittedName>
        <fullName evidence="7">MFS transporter</fullName>
    </submittedName>
</protein>
<feature type="transmembrane region" description="Helical" evidence="6">
    <location>
        <begin position="315"/>
        <end position="336"/>
    </location>
</feature>
<comment type="caution">
    <text evidence="7">The sequence shown here is derived from an EMBL/GenBank/DDBJ whole genome shotgun (WGS) entry which is preliminary data.</text>
</comment>
<feature type="transmembrane region" description="Helical" evidence="6">
    <location>
        <begin position="23"/>
        <end position="45"/>
    </location>
</feature>
<name>A0A399QZS3_9MICO</name>
<proteinExistence type="predicted"/>
<sequence>MYAALVSRVPALGAVLALPTSELGLLLLCLSAGALSGLPTAGVLVQRFGGGRGITGGMAIATAGLLLLAGGTETGSRSVTAVGLFVVGLGMGIWEVSMNVVGSRTSHLLGTESLLPRLHATLSLGTVAGAVLGALAAAAALPLSTQNVCVAALLVPMGILIGRMVRKGDAGRTRDEPALRGALLASWREPRTLLIGLCILGFALAEGTANEWLAYVLVDGYGTSEEIGAFSFAAFVTAMTAGRLVGGPLATRFGRALLLRASACVALTGLLVVALGDTVPWAMAGALLWGAGAAMGFPVGIAAAGDDPTRAAARVSVVSSLGYAAFLGGPPLLGLLGGLFGIQQAILIVCLALLLAFVTAGATRRRSSRSRAAVRSSARPTSAPARSSSRTTPG</sequence>
<evidence type="ECO:0000256" key="5">
    <source>
        <dbReference type="SAM" id="MobiDB-lite"/>
    </source>
</evidence>
<dbReference type="GO" id="GO:0016020">
    <property type="term" value="C:membrane"/>
    <property type="evidence" value="ECO:0007669"/>
    <property type="project" value="UniProtKB-SubCell"/>
</dbReference>
<dbReference type="GO" id="GO:0022857">
    <property type="term" value="F:transmembrane transporter activity"/>
    <property type="evidence" value="ECO:0007669"/>
    <property type="project" value="InterPro"/>
</dbReference>
<dbReference type="InterPro" id="IPR011701">
    <property type="entry name" value="MFS"/>
</dbReference>
<evidence type="ECO:0000313" key="7">
    <source>
        <dbReference type="EMBL" id="RIJ22849.1"/>
    </source>
</evidence>
<accession>A0A399QZS3</accession>
<keyword evidence="3 6" id="KW-1133">Transmembrane helix</keyword>
<keyword evidence="4 6" id="KW-0472">Membrane</keyword>
<evidence type="ECO:0000256" key="1">
    <source>
        <dbReference type="ARBA" id="ARBA00004141"/>
    </source>
</evidence>
<dbReference type="EMBL" id="QWEA01000505">
    <property type="protein sequence ID" value="RIJ22849.1"/>
    <property type="molecule type" value="Genomic_DNA"/>
</dbReference>
<dbReference type="InterPro" id="IPR036259">
    <property type="entry name" value="MFS_trans_sf"/>
</dbReference>
<feature type="transmembrane region" description="Helical" evidence="6">
    <location>
        <begin position="281"/>
        <end position="303"/>
    </location>
</feature>
<dbReference type="InterPro" id="IPR051788">
    <property type="entry name" value="MFS_Transporter"/>
</dbReference>
<gene>
    <name evidence="7" type="ORF">DZF93_11685</name>
</gene>
<dbReference type="Proteomes" id="UP000266634">
    <property type="component" value="Unassembled WGS sequence"/>
</dbReference>
<feature type="compositionally biased region" description="Low complexity" evidence="5">
    <location>
        <begin position="370"/>
        <end position="394"/>
    </location>
</feature>
<evidence type="ECO:0000256" key="6">
    <source>
        <dbReference type="SAM" id="Phobius"/>
    </source>
</evidence>
<organism evidence="7 8">
    <name type="scientific">Clavibacter michiganensis subsp. insidiosus</name>
    <dbReference type="NCBI Taxonomy" id="33014"/>
    <lineage>
        <taxon>Bacteria</taxon>
        <taxon>Bacillati</taxon>
        <taxon>Actinomycetota</taxon>
        <taxon>Actinomycetes</taxon>
        <taxon>Micrococcales</taxon>
        <taxon>Microbacteriaceae</taxon>
        <taxon>Clavibacter</taxon>
    </lineage>
</organism>
<feature type="transmembrane region" description="Helical" evidence="6">
    <location>
        <begin position="257"/>
        <end position="275"/>
    </location>
</feature>
<evidence type="ECO:0000256" key="2">
    <source>
        <dbReference type="ARBA" id="ARBA00022692"/>
    </source>
</evidence>
<dbReference type="Pfam" id="PF07690">
    <property type="entry name" value="MFS_1"/>
    <property type="match status" value="1"/>
</dbReference>
<comment type="subcellular location">
    <subcellularLocation>
        <location evidence="1">Membrane</location>
        <topology evidence="1">Multi-pass membrane protein</topology>
    </subcellularLocation>
</comment>
<feature type="transmembrane region" description="Helical" evidence="6">
    <location>
        <begin position="342"/>
        <end position="362"/>
    </location>
</feature>
<dbReference type="SUPFAM" id="SSF103473">
    <property type="entry name" value="MFS general substrate transporter"/>
    <property type="match status" value="1"/>
</dbReference>
<dbReference type="PANTHER" id="PTHR23514:SF13">
    <property type="entry name" value="INNER MEMBRANE PROTEIN YBJJ"/>
    <property type="match status" value="1"/>
</dbReference>
<feature type="region of interest" description="Disordered" evidence="5">
    <location>
        <begin position="369"/>
        <end position="394"/>
    </location>
</feature>
<evidence type="ECO:0000256" key="4">
    <source>
        <dbReference type="ARBA" id="ARBA00023136"/>
    </source>
</evidence>
<feature type="transmembrane region" description="Helical" evidence="6">
    <location>
        <begin position="54"/>
        <end position="72"/>
    </location>
</feature>
<feature type="transmembrane region" description="Helical" evidence="6">
    <location>
        <begin position="118"/>
        <end position="139"/>
    </location>
</feature>